<evidence type="ECO:0000313" key="4">
    <source>
        <dbReference type="EMBL" id="AEU35205.1"/>
    </source>
</evidence>
<dbReference type="eggNOG" id="COG1028">
    <property type="taxonomic scope" value="Bacteria"/>
</dbReference>
<dbReference type="AlphaFoldDB" id="G8NTH3"/>
<dbReference type="EC" id="1.1.1.62" evidence="4"/>
<evidence type="ECO:0000256" key="1">
    <source>
        <dbReference type="ARBA" id="ARBA00006484"/>
    </source>
</evidence>
<dbReference type="Pfam" id="PF00106">
    <property type="entry name" value="adh_short"/>
    <property type="match status" value="1"/>
</dbReference>
<dbReference type="SUPFAM" id="SSF51735">
    <property type="entry name" value="NAD(P)-binding Rossmann-fold domains"/>
    <property type="match status" value="1"/>
</dbReference>
<dbReference type="PRINTS" id="PR00081">
    <property type="entry name" value="GDHRDH"/>
</dbReference>
<dbReference type="HOGENOM" id="CLU_010194_2_9_0"/>
<keyword evidence="2 4" id="KW-0560">Oxidoreductase</keyword>
<proteinExistence type="inferred from homology"/>
<accession>G8NTH3</accession>
<dbReference type="PANTHER" id="PTHR43976:SF16">
    <property type="entry name" value="SHORT-CHAIN DEHYDROGENASE_REDUCTASE FAMILY PROTEIN"/>
    <property type="match status" value="1"/>
</dbReference>
<reference evidence="4 5" key="1">
    <citation type="submission" date="2011-11" db="EMBL/GenBank/DDBJ databases">
        <title>Complete sequence of Granulicella mallensis MP5ACTX8.</title>
        <authorList>
            <consortium name="US DOE Joint Genome Institute"/>
            <person name="Lucas S."/>
            <person name="Copeland A."/>
            <person name="Lapidus A."/>
            <person name="Cheng J.-F."/>
            <person name="Goodwin L."/>
            <person name="Pitluck S."/>
            <person name="Peters L."/>
            <person name="Lu M."/>
            <person name="Detter J.C."/>
            <person name="Han C."/>
            <person name="Tapia R."/>
            <person name="Land M."/>
            <person name="Hauser L."/>
            <person name="Kyrpides N."/>
            <person name="Ivanova N."/>
            <person name="Mikhailova N."/>
            <person name="Pagani I."/>
            <person name="Rawat S."/>
            <person name="Mannisto M."/>
            <person name="Haggblom M."/>
            <person name="Woyke T."/>
        </authorList>
    </citation>
    <scope>NUCLEOTIDE SEQUENCE [LARGE SCALE GENOMIC DNA]</scope>
    <source>
        <strain evidence="5">ATCC BAA-1857 / DSM 23137 / MP5ACTX8</strain>
    </source>
</reference>
<sequence precursor="true">MADKTILITGVSSGLGLALAQEALAQGWTVVGTVRNEEAARNFTATAPGKAFARVLDVTEYARIPEVVAEVEKTIGGIEVLVNNAGYGMEGPIEESSMEEIRRQFEVNVFGALAVTQAVLPFMRQRRSGRILNITSMGGLITFPGVGIYHGSKFALEGLSETLGKEVRGFGIFVTAVAPGGFRTDWAGRSLSRAPRTIPDYDEMFEPQREARQQRNGKQSGDPVKAAKAMLTILADPNPPAHLLLGPDAVKLVEEKLDSLKAEIEAYRSLSISTDFDAI</sequence>
<keyword evidence="5" id="KW-1185">Reference proteome</keyword>
<dbReference type="CDD" id="cd05374">
    <property type="entry name" value="17beta-HSD-like_SDR_c"/>
    <property type="match status" value="1"/>
</dbReference>
<dbReference type="KEGG" id="gma:AciX8_0856"/>
<dbReference type="InterPro" id="IPR002347">
    <property type="entry name" value="SDR_fam"/>
</dbReference>
<protein>
    <submittedName>
        <fullName evidence="4">Estradiol 17-beta-dehydrogenase</fullName>
        <ecNumber evidence="4">1.1.1.62</ecNumber>
    </submittedName>
</protein>
<dbReference type="GO" id="GO:0004303">
    <property type="term" value="F:estradiol 17-beta-dehydrogenase [NAD(P)+] activity"/>
    <property type="evidence" value="ECO:0007669"/>
    <property type="project" value="UniProtKB-EC"/>
</dbReference>
<dbReference type="OrthoDB" id="9775296at2"/>
<dbReference type="RefSeq" id="WP_014264087.1">
    <property type="nucleotide sequence ID" value="NC_016631.1"/>
</dbReference>
<organism evidence="4 5">
    <name type="scientific">Granulicella mallensis (strain ATCC BAA-1857 / DSM 23137 / MP5ACTX8)</name>
    <dbReference type="NCBI Taxonomy" id="682795"/>
    <lineage>
        <taxon>Bacteria</taxon>
        <taxon>Pseudomonadati</taxon>
        <taxon>Acidobacteriota</taxon>
        <taxon>Terriglobia</taxon>
        <taxon>Terriglobales</taxon>
        <taxon>Acidobacteriaceae</taxon>
        <taxon>Granulicella</taxon>
    </lineage>
</organism>
<evidence type="ECO:0000256" key="3">
    <source>
        <dbReference type="RuleBase" id="RU000363"/>
    </source>
</evidence>
<dbReference type="Gene3D" id="3.40.50.720">
    <property type="entry name" value="NAD(P)-binding Rossmann-like Domain"/>
    <property type="match status" value="1"/>
</dbReference>
<comment type="similarity">
    <text evidence="1 3">Belongs to the short-chain dehydrogenases/reductases (SDR) family.</text>
</comment>
<dbReference type="NCBIfam" id="NF004824">
    <property type="entry name" value="PRK06180.1"/>
    <property type="match status" value="1"/>
</dbReference>
<dbReference type="EMBL" id="CP003130">
    <property type="protein sequence ID" value="AEU35205.1"/>
    <property type="molecule type" value="Genomic_DNA"/>
</dbReference>
<evidence type="ECO:0000313" key="5">
    <source>
        <dbReference type="Proteomes" id="UP000007113"/>
    </source>
</evidence>
<gene>
    <name evidence="4" type="ordered locus">AciX8_0856</name>
</gene>
<dbReference type="PRINTS" id="PR00080">
    <property type="entry name" value="SDRFAMILY"/>
</dbReference>
<dbReference type="InterPro" id="IPR051911">
    <property type="entry name" value="SDR_oxidoreductase"/>
</dbReference>
<name>G8NTH3_GRAMM</name>
<dbReference type="PANTHER" id="PTHR43976">
    <property type="entry name" value="SHORT CHAIN DEHYDROGENASE"/>
    <property type="match status" value="1"/>
</dbReference>
<evidence type="ECO:0000256" key="2">
    <source>
        <dbReference type="ARBA" id="ARBA00023002"/>
    </source>
</evidence>
<dbReference type="Proteomes" id="UP000007113">
    <property type="component" value="Chromosome"/>
</dbReference>
<dbReference type="STRING" id="682795.AciX8_0856"/>
<dbReference type="InterPro" id="IPR036291">
    <property type="entry name" value="NAD(P)-bd_dom_sf"/>
</dbReference>